<evidence type="ECO:0000256" key="1">
    <source>
        <dbReference type="ARBA" id="ARBA00005417"/>
    </source>
</evidence>
<dbReference type="InterPro" id="IPR027417">
    <property type="entry name" value="P-loop_NTPase"/>
</dbReference>
<dbReference type="InterPro" id="IPR017871">
    <property type="entry name" value="ABC_transporter-like_CS"/>
</dbReference>
<dbReference type="Proteomes" id="UP001499854">
    <property type="component" value="Unassembled WGS sequence"/>
</dbReference>
<protein>
    <submittedName>
        <fullName evidence="7">ABC transporter ATP-binding protein</fullName>
    </submittedName>
</protein>
<proteinExistence type="inferred from homology"/>
<evidence type="ECO:0000256" key="5">
    <source>
        <dbReference type="ARBA" id="ARBA00022970"/>
    </source>
</evidence>
<dbReference type="InterPro" id="IPR003439">
    <property type="entry name" value="ABC_transporter-like_ATP-bd"/>
</dbReference>
<organism evidence="7 8">
    <name type="scientific">Catenulispora subtropica</name>
    <dbReference type="NCBI Taxonomy" id="450798"/>
    <lineage>
        <taxon>Bacteria</taxon>
        <taxon>Bacillati</taxon>
        <taxon>Actinomycetota</taxon>
        <taxon>Actinomycetes</taxon>
        <taxon>Catenulisporales</taxon>
        <taxon>Catenulisporaceae</taxon>
        <taxon>Catenulispora</taxon>
    </lineage>
</organism>
<evidence type="ECO:0000259" key="6">
    <source>
        <dbReference type="PROSITE" id="PS50893"/>
    </source>
</evidence>
<evidence type="ECO:0000256" key="2">
    <source>
        <dbReference type="ARBA" id="ARBA00022448"/>
    </source>
</evidence>
<sequence>MLTVDALRVRYGPLEALHGVSLDVGAGGVTAVLGRNGAGKSTLVRAIAGYLRPSSGRILWQGSDITRAPIGRRAAAGLMLVPDEGGVFRSLTVRENLELFAAGRDLGPAFETFPDLDALARRRAVLLSGGEQQMLALSRALLAPWRLLMVDELSHGLAPALAARLYAVLAGLAATHPDRAVLLAEPDPRVALALAGRVHVLRRGELAATGSPAEFDAATL</sequence>
<gene>
    <name evidence="7" type="ORF">GCM10009838_40160</name>
</gene>
<dbReference type="PANTHER" id="PTHR43820:SF6">
    <property type="entry name" value="ABC TRANSPORTER ATP-BINDING PROTEIN"/>
    <property type="match status" value="1"/>
</dbReference>
<reference evidence="7 8" key="1">
    <citation type="journal article" date="2019" name="Int. J. Syst. Evol. Microbiol.">
        <title>The Global Catalogue of Microorganisms (GCM) 10K type strain sequencing project: providing services to taxonomists for standard genome sequencing and annotation.</title>
        <authorList>
            <consortium name="The Broad Institute Genomics Platform"/>
            <consortium name="The Broad Institute Genome Sequencing Center for Infectious Disease"/>
            <person name="Wu L."/>
            <person name="Ma J."/>
        </authorList>
    </citation>
    <scope>NUCLEOTIDE SEQUENCE [LARGE SCALE GENOMIC DNA]</scope>
    <source>
        <strain evidence="7 8">JCM 16013</strain>
    </source>
</reference>
<dbReference type="PROSITE" id="PS50893">
    <property type="entry name" value="ABC_TRANSPORTER_2"/>
    <property type="match status" value="1"/>
</dbReference>
<evidence type="ECO:0000256" key="4">
    <source>
        <dbReference type="ARBA" id="ARBA00022840"/>
    </source>
</evidence>
<feature type="domain" description="ABC transporter" evidence="6">
    <location>
        <begin position="1"/>
        <end position="220"/>
    </location>
</feature>
<dbReference type="SMART" id="SM00382">
    <property type="entry name" value="AAA"/>
    <property type="match status" value="1"/>
</dbReference>
<comment type="similarity">
    <text evidence="1">Belongs to the ABC transporter superfamily.</text>
</comment>
<dbReference type="EMBL" id="BAAAQM010000021">
    <property type="protein sequence ID" value="GAA1975901.1"/>
    <property type="molecule type" value="Genomic_DNA"/>
</dbReference>
<dbReference type="InterPro" id="IPR052156">
    <property type="entry name" value="BCAA_Transport_ATP-bd_LivF"/>
</dbReference>
<dbReference type="SUPFAM" id="SSF52540">
    <property type="entry name" value="P-loop containing nucleoside triphosphate hydrolases"/>
    <property type="match status" value="1"/>
</dbReference>
<comment type="caution">
    <text evidence="7">The sequence shown here is derived from an EMBL/GenBank/DDBJ whole genome shotgun (WGS) entry which is preliminary data.</text>
</comment>
<dbReference type="GO" id="GO:0005524">
    <property type="term" value="F:ATP binding"/>
    <property type="evidence" value="ECO:0007669"/>
    <property type="project" value="UniProtKB-KW"/>
</dbReference>
<dbReference type="Gene3D" id="3.40.50.300">
    <property type="entry name" value="P-loop containing nucleotide triphosphate hydrolases"/>
    <property type="match status" value="1"/>
</dbReference>
<keyword evidence="4 7" id="KW-0067">ATP-binding</keyword>
<dbReference type="RefSeq" id="WP_344658589.1">
    <property type="nucleotide sequence ID" value="NZ_BAAAQM010000021.1"/>
</dbReference>
<evidence type="ECO:0000313" key="7">
    <source>
        <dbReference type="EMBL" id="GAA1975901.1"/>
    </source>
</evidence>
<dbReference type="PROSITE" id="PS00211">
    <property type="entry name" value="ABC_TRANSPORTER_1"/>
    <property type="match status" value="1"/>
</dbReference>
<dbReference type="PANTHER" id="PTHR43820">
    <property type="entry name" value="HIGH-AFFINITY BRANCHED-CHAIN AMINO ACID TRANSPORT ATP-BINDING PROTEIN LIVF"/>
    <property type="match status" value="1"/>
</dbReference>
<dbReference type="Pfam" id="PF00005">
    <property type="entry name" value="ABC_tran"/>
    <property type="match status" value="1"/>
</dbReference>
<evidence type="ECO:0000313" key="8">
    <source>
        <dbReference type="Proteomes" id="UP001499854"/>
    </source>
</evidence>
<keyword evidence="5" id="KW-0029">Amino-acid transport</keyword>
<keyword evidence="3" id="KW-0547">Nucleotide-binding</keyword>
<accession>A0ABN2RVY4</accession>
<name>A0ABN2RVY4_9ACTN</name>
<evidence type="ECO:0000256" key="3">
    <source>
        <dbReference type="ARBA" id="ARBA00022741"/>
    </source>
</evidence>
<dbReference type="InterPro" id="IPR003593">
    <property type="entry name" value="AAA+_ATPase"/>
</dbReference>
<keyword evidence="8" id="KW-1185">Reference proteome</keyword>
<keyword evidence="2" id="KW-0813">Transport</keyword>